<dbReference type="Gene3D" id="1.10.10.10">
    <property type="entry name" value="Winged helix-like DNA-binding domain superfamily/Winged helix DNA-binding domain"/>
    <property type="match status" value="1"/>
</dbReference>
<reference evidence="8 9" key="1">
    <citation type="journal article" date="2014" name="Int. J. Syst. Evol. Microbiol.">
        <title>Complete genome sequence of Corynebacterium casei LMG S-19264T (=DSM 44701T), isolated from a smear-ripened cheese.</title>
        <authorList>
            <consortium name="US DOE Joint Genome Institute (JGI-PGF)"/>
            <person name="Walter F."/>
            <person name="Albersmeier A."/>
            <person name="Kalinowski J."/>
            <person name="Ruckert C."/>
        </authorList>
    </citation>
    <scope>NUCLEOTIDE SEQUENCE [LARGE SCALE GENOMIC DNA]</scope>
    <source>
        <strain evidence="8 9">NBRC 112785</strain>
    </source>
</reference>
<evidence type="ECO:0000313" key="8">
    <source>
        <dbReference type="EMBL" id="GLS84255.1"/>
    </source>
</evidence>
<dbReference type="Proteomes" id="UP001157439">
    <property type="component" value="Unassembled WGS sequence"/>
</dbReference>
<comment type="similarity">
    <text evidence="1">Belongs to the sigma-70 factor family. ECF subfamily.</text>
</comment>
<dbReference type="GO" id="GO:0006352">
    <property type="term" value="P:DNA-templated transcription initiation"/>
    <property type="evidence" value="ECO:0007669"/>
    <property type="project" value="InterPro"/>
</dbReference>
<keyword evidence="3" id="KW-0731">Sigma factor</keyword>
<evidence type="ECO:0000259" key="7">
    <source>
        <dbReference type="Pfam" id="PF08281"/>
    </source>
</evidence>
<sequence length="185" mass="21717">MTEKTLSFEQVWNEYRQSLWAFLNSKVNNHADADDLLQDILLKSYDKLSSLEDITRLKPWLFQIANHTLVDYYRRQKNLHHTDDVELIAQLDEPSITHELSRCIGTFLKGLPEESAQLLQAIDIEGVSQKEYAQQHGIPYSTLKSRVQTSRQQLKRLYEHCCRYDLDSSGRLMDYHPRNSQCKNC</sequence>
<dbReference type="Pfam" id="PF04542">
    <property type="entry name" value="Sigma70_r2"/>
    <property type="match status" value="1"/>
</dbReference>
<evidence type="ECO:0000256" key="1">
    <source>
        <dbReference type="ARBA" id="ARBA00010641"/>
    </source>
</evidence>
<dbReference type="GO" id="GO:0016987">
    <property type="term" value="F:sigma factor activity"/>
    <property type="evidence" value="ECO:0007669"/>
    <property type="project" value="UniProtKB-KW"/>
</dbReference>
<evidence type="ECO:0000256" key="5">
    <source>
        <dbReference type="NCBIfam" id="TIGR02959"/>
    </source>
</evidence>
<accession>A0AA37TRZ3</accession>
<keyword evidence="4" id="KW-0804">Transcription</keyword>
<evidence type="ECO:0000259" key="6">
    <source>
        <dbReference type="Pfam" id="PF04542"/>
    </source>
</evidence>
<dbReference type="EMBL" id="BSPO01000003">
    <property type="protein sequence ID" value="GLS84255.1"/>
    <property type="molecule type" value="Genomic_DNA"/>
</dbReference>
<dbReference type="InterPro" id="IPR013324">
    <property type="entry name" value="RNA_pol_sigma_r3/r4-like"/>
</dbReference>
<dbReference type="PANTHER" id="PTHR43133">
    <property type="entry name" value="RNA POLYMERASE ECF-TYPE SIGMA FACTO"/>
    <property type="match status" value="1"/>
</dbReference>
<dbReference type="RefSeq" id="WP_095500208.1">
    <property type="nucleotide sequence ID" value="NZ_BSPO01000003.1"/>
</dbReference>
<dbReference type="PANTHER" id="PTHR43133:SF62">
    <property type="entry name" value="RNA POLYMERASE SIGMA FACTOR SIGZ"/>
    <property type="match status" value="1"/>
</dbReference>
<evidence type="ECO:0000313" key="9">
    <source>
        <dbReference type="Proteomes" id="UP001157439"/>
    </source>
</evidence>
<dbReference type="InterPro" id="IPR039425">
    <property type="entry name" value="RNA_pol_sigma-70-like"/>
</dbReference>
<dbReference type="SUPFAM" id="SSF88659">
    <property type="entry name" value="Sigma3 and sigma4 domains of RNA polymerase sigma factors"/>
    <property type="match status" value="1"/>
</dbReference>
<dbReference type="Pfam" id="PF08281">
    <property type="entry name" value="Sigma70_r4_2"/>
    <property type="match status" value="1"/>
</dbReference>
<feature type="domain" description="RNA polymerase sigma-70 region 2" evidence="6">
    <location>
        <begin position="13"/>
        <end position="77"/>
    </location>
</feature>
<dbReference type="NCBIfam" id="TIGR02937">
    <property type="entry name" value="sigma70-ECF"/>
    <property type="match status" value="1"/>
</dbReference>
<protein>
    <recommendedName>
        <fullName evidence="5">RNA polymerase sigma factor SigZ</fullName>
    </recommendedName>
</protein>
<evidence type="ECO:0000256" key="2">
    <source>
        <dbReference type="ARBA" id="ARBA00023015"/>
    </source>
</evidence>
<dbReference type="AlphaFoldDB" id="A0AA37TRZ3"/>
<dbReference type="InterPro" id="IPR036388">
    <property type="entry name" value="WH-like_DNA-bd_sf"/>
</dbReference>
<name>A0AA37TRZ3_9GAMM</name>
<evidence type="ECO:0000256" key="3">
    <source>
        <dbReference type="ARBA" id="ARBA00023082"/>
    </source>
</evidence>
<dbReference type="NCBIfam" id="TIGR02959">
    <property type="entry name" value="SigZ"/>
    <property type="match status" value="1"/>
</dbReference>
<dbReference type="InterPro" id="IPR007627">
    <property type="entry name" value="RNA_pol_sigma70_r2"/>
</dbReference>
<dbReference type="GO" id="GO:0003677">
    <property type="term" value="F:DNA binding"/>
    <property type="evidence" value="ECO:0007669"/>
    <property type="project" value="InterPro"/>
</dbReference>
<dbReference type="InterPro" id="IPR013249">
    <property type="entry name" value="RNA_pol_sigma70_r4_t2"/>
</dbReference>
<dbReference type="Gene3D" id="1.10.1740.10">
    <property type="match status" value="1"/>
</dbReference>
<proteinExistence type="inferred from homology"/>
<comment type="caution">
    <text evidence="8">The sequence shown here is derived from an EMBL/GenBank/DDBJ whole genome shotgun (WGS) entry which is preliminary data.</text>
</comment>
<gene>
    <name evidence="8" type="primary">rpoE3</name>
    <name evidence="8" type="ORF">GCM10007894_22320</name>
</gene>
<dbReference type="InterPro" id="IPR014284">
    <property type="entry name" value="RNA_pol_sigma-70_dom"/>
</dbReference>
<dbReference type="InterPro" id="IPR014304">
    <property type="entry name" value="RNA_pol_sigma-Z"/>
</dbReference>
<keyword evidence="2" id="KW-0805">Transcription regulation</keyword>
<dbReference type="SUPFAM" id="SSF88946">
    <property type="entry name" value="Sigma2 domain of RNA polymerase sigma factors"/>
    <property type="match status" value="1"/>
</dbReference>
<dbReference type="InterPro" id="IPR013325">
    <property type="entry name" value="RNA_pol_sigma_r2"/>
</dbReference>
<keyword evidence="9" id="KW-1185">Reference proteome</keyword>
<feature type="domain" description="RNA polymerase sigma factor 70 region 4 type 2" evidence="7">
    <location>
        <begin position="102"/>
        <end position="154"/>
    </location>
</feature>
<evidence type="ECO:0000256" key="4">
    <source>
        <dbReference type="ARBA" id="ARBA00023163"/>
    </source>
</evidence>
<organism evidence="8 9">
    <name type="scientific">Paraferrimonas haliotis</name>
    <dbReference type="NCBI Taxonomy" id="2013866"/>
    <lineage>
        <taxon>Bacteria</taxon>
        <taxon>Pseudomonadati</taxon>
        <taxon>Pseudomonadota</taxon>
        <taxon>Gammaproteobacteria</taxon>
        <taxon>Alteromonadales</taxon>
        <taxon>Ferrimonadaceae</taxon>
        <taxon>Paraferrimonas</taxon>
    </lineage>
</organism>